<comment type="subunit">
    <text evidence="11">Component of the precatalytic spliceosome (spliceosome B complex). Component of the U4/U6-U5 tri-snRNP complex, a building block of the precatalytic spliceosome (spliceosome B complex). The U4/U6-U5 tri-snRNP complex is composed of the U4, U6 and U5 snRNAs and at least PRPF3, PRPF4, PRPF6, PRPF8, PRPF31, SNRNP200, TXNL4A, SNRNP40, SNRPB, SNRPD1, SNRPD2, SNRPD3, SNRPE, SNRPF, SNRPG, DDX23, CD2BP2, PPIH, SNU13, EFTUD2, SART1 and USP39, plus LSM2, LSM3, LSM4, LSM5, LSM6, LSM7 and LSM8. LSM2, LSM3, LSM4, LSM5, LSM6, LSM7 and LSM8 form a heptameric, ring-shaped subcomplex (the LSM2-8 complex) that is part of the U4/U6-U5 tri-snRNP complex and the precatalytic spliceosome.</text>
</comment>
<dbReference type="EMBL" id="JYDL01000067">
    <property type="protein sequence ID" value="KRX18813.1"/>
    <property type="molecule type" value="Genomic_DNA"/>
</dbReference>
<keyword evidence="6" id="KW-0007">Acetylation</keyword>
<dbReference type="Proteomes" id="UP000054630">
    <property type="component" value="Unassembled WGS sequence"/>
</dbReference>
<feature type="domain" description="Sm" evidence="14">
    <location>
        <begin position="14"/>
        <end position="89"/>
    </location>
</feature>
<dbReference type="Gene3D" id="2.30.30.100">
    <property type="match status" value="1"/>
</dbReference>
<dbReference type="PANTHER" id="PTHR20971">
    <property type="entry name" value="U6 SNRNA-ASSOCIATED PROTEIN"/>
    <property type="match status" value="1"/>
</dbReference>
<dbReference type="InterPro" id="IPR033871">
    <property type="entry name" value="LSm5"/>
</dbReference>
<dbReference type="OrthoDB" id="429711at2759"/>
<dbReference type="GO" id="GO:0005681">
    <property type="term" value="C:spliceosomal complex"/>
    <property type="evidence" value="ECO:0007669"/>
    <property type="project" value="UniProtKB-KW"/>
</dbReference>
<evidence type="ECO:0000256" key="7">
    <source>
        <dbReference type="ARBA" id="ARBA00023187"/>
    </source>
</evidence>
<comment type="caution">
    <text evidence="15">The sequence shown here is derived from an EMBL/GenBank/DDBJ whole genome shotgun (WGS) entry which is preliminary data.</text>
</comment>
<dbReference type="GO" id="GO:0003723">
    <property type="term" value="F:RNA binding"/>
    <property type="evidence" value="ECO:0007669"/>
    <property type="project" value="UniProtKB-KW"/>
</dbReference>
<evidence type="ECO:0000256" key="1">
    <source>
        <dbReference type="ARBA" id="ARBA00004123"/>
    </source>
</evidence>
<comment type="function">
    <text evidence="10">Plays a role in pre-mRNA splicing as component of the U4/U6-U5 tri-snRNP complex that is involved in spliceosome assembly, and as component of the precatalytic spliceosome (spliceosome B complex). The heptameric LSM2-8 complex binds specifically to the 3'-terminal U-tract of U6 snRNA.</text>
</comment>
<keyword evidence="4 13" id="KW-0747">Spliceosome</keyword>
<evidence type="ECO:0000256" key="4">
    <source>
        <dbReference type="ARBA" id="ARBA00022728"/>
    </source>
</evidence>
<comment type="subcellular location">
    <subcellularLocation>
        <location evidence="1 13">Nucleus</location>
    </subcellularLocation>
</comment>
<comment type="similarity">
    <text evidence="2 13">Belongs to the snRNP Sm proteins family.</text>
</comment>
<evidence type="ECO:0000256" key="6">
    <source>
        <dbReference type="ARBA" id="ARBA00022990"/>
    </source>
</evidence>
<keyword evidence="8 13" id="KW-0539">Nucleus</keyword>
<dbReference type="InterPro" id="IPR047575">
    <property type="entry name" value="Sm"/>
</dbReference>
<dbReference type="AlphaFoldDB" id="A0A0V0RWF9"/>
<dbReference type="InterPro" id="IPR010920">
    <property type="entry name" value="LSM_dom_sf"/>
</dbReference>
<keyword evidence="9 13" id="KW-0687">Ribonucleoprotein</keyword>
<evidence type="ECO:0000256" key="2">
    <source>
        <dbReference type="ARBA" id="ARBA00006850"/>
    </source>
</evidence>
<dbReference type="SMART" id="SM00651">
    <property type="entry name" value="Sm"/>
    <property type="match status" value="1"/>
</dbReference>
<evidence type="ECO:0000313" key="16">
    <source>
        <dbReference type="Proteomes" id="UP000054630"/>
    </source>
</evidence>
<dbReference type="CDD" id="cd01732">
    <property type="entry name" value="LSm5"/>
    <property type="match status" value="1"/>
</dbReference>
<dbReference type="PANTHER" id="PTHR20971:SF0">
    <property type="entry name" value="U6 SNRNA-ASSOCIATED SM-LIKE PROTEIN LSM5"/>
    <property type="match status" value="1"/>
</dbReference>
<dbReference type="GO" id="GO:0000398">
    <property type="term" value="P:mRNA splicing, via spliceosome"/>
    <property type="evidence" value="ECO:0007669"/>
    <property type="project" value="TreeGrafter"/>
</dbReference>
<evidence type="ECO:0000256" key="10">
    <source>
        <dbReference type="ARBA" id="ARBA00056431"/>
    </source>
</evidence>
<keyword evidence="16" id="KW-1185">Reference proteome</keyword>
<comment type="function">
    <text evidence="13">Plays a role in U6 snRNP assembly and function. Binds to the 3' end of U6 snRNA.</text>
</comment>
<evidence type="ECO:0000313" key="15">
    <source>
        <dbReference type="EMBL" id="KRX18813.1"/>
    </source>
</evidence>
<evidence type="ECO:0000256" key="8">
    <source>
        <dbReference type="ARBA" id="ARBA00023242"/>
    </source>
</evidence>
<evidence type="ECO:0000256" key="12">
    <source>
        <dbReference type="ARBA" id="ARBA00067759"/>
    </source>
</evidence>
<dbReference type="STRING" id="6336.A0A0V0RWF9"/>
<reference evidence="15 16" key="1">
    <citation type="submission" date="2015-01" db="EMBL/GenBank/DDBJ databases">
        <title>Evolution of Trichinella species and genotypes.</title>
        <authorList>
            <person name="Korhonen P.K."/>
            <person name="Edoardo P."/>
            <person name="Giuseppe L.R."/>
            <person name="Gasser R.B."/>
        </authorList>
    </citation>
    <scope>NUCLEOTIDE SEQUENCE [LARGE SCALE GENOMIC DNA]</scope>
    <source>
        <strain evidence="15">ISS37</strain>
    </source>
</reference>
<dbReference type="Pfam" id="PF01423">
    <property type="entry name" value="LSM"/>
    <property type="match status" value="1"/>
</dbReference>
<organism evidence="15 16">
    <name type="scientific">Trichinella nelsoni</name>
    <dbReference type="NCBI Taxonomy" id="6336"/>
    <lineage>
        <taxon>Eukaryota</taxon>
        <taxon>Metazoa</taxon>
        <taxon>Ecdysozoa</taxon>
        <taxon>Nematoda</taxon>
        <taxon>Enoplea</taxon>
        <taxon>Dorylaimia</taxon>
        <taxon>Trichinellida</taxon>
        <taxon>Trichinellidae</taxon>
        <taxon>Trichinella</taxon>
    </lineage>
</organism>
<evidence type="ECO:0000256" key="13">
    <source>
        <dbReference type="RuleBase" id="RU365055"/>
    </source>
</evidence>
<proteinExistence type="inferred from homology"/>
<evidence type="ECO:0000259" key="14">
    <source>
        <dbReference type="PROSITE" id="PS52002"/>
    </source>
</evidence>
<evidence type="ECO:0000256" key="5">
    <source>
        <dbReference type="ARBA" id="ARBA00022884"/>
    </source>
</evidence>
<dbReference type="GO" id="GO:0046540">
    <property type="term" value="C:U4/U6 x U5 tri-snRNP complex"/>
    <property type="evidence" value="ECO:0007669"/>
    <property type="project" value="TreeGrafter"/>
</dbReference>
<dbReference type="GO" id="GO:1990726">
    <property type="term" value="C:Lsm1-7-Pat1 complex"/>
    <property type="evidence" value="ECO:0007669"/>
    <property type="project" value="TreeGrafter"/>
</dbReference>
<keyword evidence="5 13" id="KW-0694">RNA-binding</keyword>
<dbReference type="SUPFAM" id="SSF50182">
    <property type="entry name" value="Sm-like ribonucleoproteins"/>
    <property type="match status" value="1"/>
</dbReference>
<evidence type="ECO:0000256" key="9">
    <source>
        <dbReference type="ARBA" id="ARBA00023274"/>
    </source>
</evidence>
<evidence type="ECO:0000256" key="11">
    <source>
        <dbReference type="ARBA" id="ARBA00063389"/>
    </source>
</evidence>
<dbReference type="GO" id="GO:0005688">
    <property type="term" value="C:U6 snRNP"/>
    <property type="evidence" value="ECO:0007669"/>
    <property type="project" value="TreeGrafter"/>
</dbReference>
<sequence>MATPSTAVNPSTLLPLELIDKCIGSKLWIVMKGNKELVGTLLGFDDYVNIVLEDVIEYETTTEGKRITRLDQILLNGTHIAMLIPGGEGPEI</sequence>
<keyword evidence="7 13" id="KW-0508">mRNA splicing</keyword>
<accession>A0A0V0RWF9</accession>
<keyword evidence="3 13" id="KW-0507">mRNA processing</keyword>
<comment type="subunit">
    <text evidence="13">LSm subunits form a heteromer with a doughnut shape.</text>
</comment>
<dbReference type="PROSITE" id="PS52002">
    <property type="entry name" value="SM"/>
    <property type="match status" value="1"/>
</dbReference>
<protein>
    <recommendedName>
        <fullName evidence="12 13">U6 snRNA-associated Sm-like protein LSm5</fullName>
    </recommendedName>
</protein>
<gene>
    <name evidence="13 15" type="primary">LSM5</name>
    <name evidence="15" type="ORF">T07_2109</name>
</gene>
<name>A0A0V0RWF9_9BILA</name>
<dbReference type="FunFam" id="2.30.30.100:FF:000003">
    <property type="entry name" value="U6 snRNA-associated Sm-like protein LSm5"/>
    <property type="match status" value="1"/>
</dbReference>
<dbReference type="InterPro" id="IPR001163">
    <property type="entry name" value="Sm_dom_euk/arc"/>
</dbReference>
<evidence type="ECO:0000256" key="3">
    <source>
        <dbReference type="ARBA" id="ARBA00022664"/>
    </source>
</evidence>